<feature type="domain" description="Sigma-54 factor interaction" evidence="7">
    <location>
        <begin position="198"/>
        <end position="428"/>
    </location>
</feature>
<dbReference type="STRING" id="290397.Adeh_3199"/>
<evidence type="ECO:0000259" key="7">
    <source>
        <dbReference type="PROSITE" id="PS50045"/>
    </source>
</evidence>
<dbReference type="InterPro" id="IPR029016">
    <property type="entry name" value="GAF-like_dom_sf"/>
</dbReference>
<protein>
    <submittedName>
        <fullName evidence="8">DNA-binding protein Fis</fullName>
    </submittedName>
</protein>
<name>Q2IEG0_ANADE</name>
<evidence type="ECO:0000313" key="9">
    <source>
        <dbReference type="Proteomes" id="UP000001935"/>
    </source>
</evidence>
<dbReference type="PROSITE" id="PS00688">
    <property type="entry name" value="SIGMA54_INTERACT_3"/>
    <property type="match status" value="1"/>
</dbReference>
<accession>Q2IEG0</accession>
<dbReference type="Gene3D" id="3.40.50.300">
    <property type="entry name" value="P-loop containing nucleotide triphosphate hydrolases"/>
    <property type="match status" value="1"/>
</dbReference>
<dbReference type="PANTHER" id="PTHR32071">
    <property type="entry name" value="TRANSCRIPTIONAL REGULATORY PROTEIN"/>
    <property type="match status" value="1"/>
</dbReference>
<dbReference type="AlphaFoldDB" id="Q2IEG0"/>
<dbReference type="Gene3D" id="1.10.8.60">
    <property type="match status" value="1"/>
</dbReference>
<dbReference type="PROSITE" id="PS50045">
    <property type="entry name" value="SIGMA54_INTERACT_4"/>
    <property type="match status" value="1"/>
</dbReference>
<dbReference type="SUPFAM" id="SSF52540">
    <property type="entry name" value="P-loop containing nucleoside triphosphate hydrolases"/>
    <property type="match status" value="1"/>
</dbReference>
<dbReference type="InterPro" id="IPR025662">
    <property type="entry name" value="Sigma_54_int_dom_ATP-bd_1"/>
</dbReference>
<evidence type="ECO:0000256" key="2">
    <source>
        <dbReference type="ARBA" id="ARBA00022840"/>
    </source>
</evidence>
<dbReference type="SMART" id="SM00382">
    <property type="entry name" value="AAA"/>
    <property type="match status" value="1"/>
</dbReference>
<dbReference type="InterPro" id="IPR058031">
    <property type="entry name" value="AAA_lid_NorR"/>
</dbReference>
<evidence type="ECO:0000313" key="8">
    <source>
        <dbReference type="EMBL" id="ABC82967.1"/>
    </source>
</evidence>
<keyword evidence="3" id="KW-0805">Transcription regulation</keyword>
<dbReference type="KEGG" id="ade:Adeh_3199"/>
<dbReference type="InterPro" id="IPR003593">
    <property type="entry name" value="AAA+_ATPase"/>
</dbReference>
<dbReference type="SUPFAM" id="SSF55781">
    <property type="entry name" value="GAF domain-like"/>
    <property type="match status" value="1"/>
</dbReference>
<dbReference type="InterPro" id="IPR027417">
    <property type="entry name" value="P-loop_NTPase"/>
</dbReference>
<keyword evidence="4 8" id="KW-0238">DNA-binding</keyword>
<dbReference type="PANTHER" id="PTHR32071:SF117">
    <property type="entry name" value="PTS-DEPENDENT DIHYDROXYACETONE KINASE OPERON REGULATORY PROTEIN-RELATED"/>
    <property type="match status" value="1"/>
</dbReference>
<keyword evidence="6" id="KW-0804">Transcription</keyword>
<dbReference type="InterPro" id="IPR025944">
    <property type="entry name" value="Sigma_54_int_dom_CS"/>
</dbReference>
<dbReference type="PROSITE" id="PS00676">
    <property type="entry name" value="SIGMA54_INTERACT_2"/>
    <property type="match status" value="1"/>
</dbReference>
<dbReference type="Gene3D" id="1.10.10.60">
    <property type="entry name" value="Homeodomain-like"/>
    <property type="match status" value="1"/>
</dbReference>
<dbReference type="eggNOG" id="COG3829">
    <property type="taxonomic scope" value="Bacteria"/>
</dbReference>
<reference evidence="8 9" key="1">
    <citation type="submission" date="2006-01" db="EMBL/GenBank/DDBJ databases">
        <title>Complete sequence of Anaeromyxobacter dehalogenans 2CP-C.</title>
        <authorList>
            <consortium name="US DOE Joint Genome Institute"/>
            <person name="Copeland A."/>
            <person name="Lucas S."/>
            <person name="Lapidus A."/>
            <person name="Barry K."/>
            <person name="Detter J.C."/>
            <person name="Glavina T."/>
            <person name="Hammon N."/>
            <person name="Israni S."/>
            <person name="Pitluck S."/>
            <person name="Brettin T."/>
            <person name="Bruce D."/>
            <person name="Han C."/>
            <person name="Tapia R."/>
            <person name="Gilna P."/>
            <person name="Kiss H."/>
            <person name="Schmutz J."/>
            <person name="Larimer F."/>
            <person name="Land M."/>
            <person name="Kyrpides N."/>
            <person name="Anderson I."/>
            <person name="Sanford R.A."/>
            <person name="Ritalahti K.M."/>
            <person name="Thomas H.S."/>
            <person name="Kirby J.R."/>
            <person name="Zhulin I.B."/>
            <person name="Loeffler F.E."/>
            <person name="Richardson P."/>
        </authorList>
    </citation>
    <scope>NUCLEOTIDE SEQUENCE [LARGE SCALE GENOMIC DNA]</scope>
    <source>
        <strain evidence="8 9">2CP-C</strain>
    </source>
</reference>
<dbReference type="GO" id="GO:0003677">
    <property type="term" value="F:DNA binding"/>
    <property type="evidence" value="ECO:0007669"/>
    <property type="project" value="UniProtKB-KW"/>
</dbReference>
<dbReference type="InterPro" id="IPR025943">
    <property type="entry name" value="Sigma_54_int_dom_ATP-bd_2"/>
</dbReference>
<dbReference type="FunFam" id="3.40.50.300:FF:000006">
    <property type="entry name" value="DNA-binding transcriptional regulator NtrC"/>
    <property type="match status" value="1"/>
</dbReference>
<dbReference type="PROSITE" id="PS00675">
    <property type="entry name" value="SIGMA54_INTERACT_1"/>
    <property type="match status" value="1"/>
</dbReference>
<evidence type="ECO:0000256" key="1">
    <source>
        <dbReference type="ARBA" id="ARBA00022741"/>
    </source>
</evidence>
<dbReference type="EMBL" id="CP000251">
    <property type="protein sequence ID" value="ABC82967.1"/>
    <property type="molecule type" value="Genomic_DNA"/>
</dbReference>
<keyword evidence="1" id="KW-0547">Nucleotide-binding</keyword>
<evidence type="ECO:0000256" key="5">
    <source>
        <dbReference type="ARBA" id="ARBA00023159"/>
    </source>
</evidence>
<organism evidence="8 9">
    <name type="scientific">Anaeromyxobacter dehalogenans (strain 2CP-C)</name>
    <dbReference type="NCBI Taxonomy" id="290397"/>
    <lineage>
        <taxon>Bacteria</taxon>
        <taxon>Pseudomonadati</taxon>
        <taxon>Myxococcota</taxon>
        <taxon>Myxococcia</taxon>
        <taxon>Myxococcales</taxon>
        <taxon>Cystobacterineae</taxon>
        <taxon>Anaeromyxobacteraceae</taxon>
        <taxon>Anaeromyxobacter</taxon>
    </lineage>
</organism>
<dbReference type="Pfam" id="PF25601">
    <property type="entry name" value="AAA_lid_14"/>
    <property type="match status" value="1"/>
</dbReference>
<evidence type="ECO:0000256" key="6">
    <source>
        <dbReference type="ARBA" id="ARBA00023163"/>
    </source>
</evidence>
<dbReference type="Gene3D" id="3.30.450.40">
    <property type="match status" value="1"/>
</dbReference>
<dbReference type="HOGENOM" id="CLU_000445_95_2_7"/>
<gene>
    <name evidence="8" type="ordered locus">Adeh_3199</name>
</gene>
<proteinExistence type="predicted"/>
<keyword evidence="5" id="KW-0010">Activator</keyword>
<dbReference type="InterPro" id="IPR002078">
    <property type="entry name" value="Sigma_54_int"/>
</dbReference>
<evidence type="ECO:0000256" key="4">
    <source>
        <dbReference type="ARBA" id="ARBA00023125"/>
    </source>
</evidence>
<dbReference type="OrthoDB" id="9763792at2"/>
<dbReference type="Proteomes" id="UP000001935">
    <property type="component" value="Chromosome"/>
</dbReference>
<dbReference type="GO" id="GO:0006355">
    <property type="term" value="P:regulation of DNA-templated transcription"/>
    <property type="evidence" value="ECO:0007669"/>
    <property type="project" value="InterPro"/>
</dbReference>
<keyword evidence="2" id="KW-0067">ATP-binding</keyword>
<sequence>MATDQFFRELTLRICSTLDIQKAIERVFPVLRARVPLDELRLEVLDRKLGAVRQIARVSTAGQGRAGERITQVKPAIIPLPARLWRWADAMRGPILMDEASGEDMRMMRVLTKAEHDSDLAVPLRVESTQLGFLLLRAAGKGRYTAAHAELLATVADPCAVALANALAHQELVQVRDELLDDKRFLNRELFHATADEVIGGSTGLRSVMELVRQAAPLNSTVLLLGETGVGKDVIANVLHDASPRREGPFIKVNCGAIPEGLVDSEMFGHEAGAFTGARAAHRGRFERADGGTIFLDEIGDLPKGAQVRLLRVLQSREIERVGGTRPLKVDIRVIAATHQNLQQMVTEGRFREDLFFRLNVLPINIPPLRLRAEDIPALVRHFVAVKRRGLGIRGTPTISPGALARLQAYAWPGNVRELENVVERELVRSAGRGRELSFEELARSQARSAPSRHEAPPPRTLADVMAAHIEDVLAATGGKIHGPGGAAELLGVNESTLRNRMNRLGITYGRAARKRREAG</sequence>
<evidence type="ECO:0000256" key="3">
    <source>
        <dbReference type="ARBA" id="ARBA00023015"/>
    </source>
</evidence>
<dbReference type="RefSeq" id="WP_011422249.1">
    <property type="nucleotide sequence ID" value="NC_007760.1"/>
</dbReference>
<dbReference type="CDD" id="cd00009">
    <property type="entry name" value="AAA"/>
    <property type="match status" value="1"/>
</dbReference>
<dbReference type="GO" id="GO:0005524">
    <property type="term" value="F:ATP binding"/>
    <property type="evidence" value="ECO:0007669"/>
    <property type="project" value="UniProtKB-KW"/>
</dbReference>
<dbReference type="InterPro" id="IPR009057">
    <property type="entry name" value="Homeodomain-like_sf"/>
</dbReference>
<dbReference type="SUPFAM" id="SSF46689">
    <property type="entry name" value="Homeodomain-like"/>
    <property type="match status" value="1"/>
</dbReference>
<dbReference type="Pfam" id="PF00158">
    <property type="entry name" value="Sigma54_activat"/>
    <property type="match status" value="1"/>
</dbReference>